<dbReference type="InterPro" id="IPR005183">
    <property type="entry name" value="DUF305_CopM-like"/>
</dbReference>
<feature type="region of interest" description="Disordered" evidence="1">
    <location>
        <begin position="33"/>
        <end position="55"/>
    </location>
</feature>
<protein>
    <submittedName>
        <fullName evidence="4">DUF305 domain-containing protein</fullName>
    </submittedName>
</protein>
<gene>
    <name evidence="4" type="ORF">G4Z16_01800</name>
</gene>
<name>A0A7T1T2U1_9ACTN</name>
<keyword evidence="2" id="KW-0732">Signal</keyword>
<dbReference type="Pfam" id="PF03713">
    <property type="entry name" value="DUF305"/>
    <property type="match status" value="1"/>
</dbReference>
<dbReference type="PROSITE" id="PS51257">
    <property type="entry name" value="PROKAR_LIPOPROTEIN"/>
    <property type="match status" value="1"/>
</dbReference>
<evidence type="ECO:0000313" key="5">
    <source>
        <dbReference type="Proteomes" id="UP000595046"/>
    </source>
</evidence>
<dbReference type="RefSeq" id="WP_197348839.1">
    <property type="nucleotide sequence ID" value="NZ_CP048882.1"/>
</dbReference>
<keyword evidence="5" id="KW-1185">Reference proteome</keyword>
<proteinExistence type="predicted"/>
<dbReference type="AlphaFoldDB" id="A0A7T1T2U1"/>
<dbReference type="KEGG" id="sbat:G4Z16_01800"/>
<feature type="signal peptide" evidence="2">
    <location>
        <begin position="1"/>
        <end position="21"/>
    </location>
</feature>
<dbReference type="InterPro" id="IPR012347">
    <property type="entry name" value="Ferritin-like"/>
</dbReference>
<accession>A0A7T1T2U1</accession>
<evidence type="ECO:0000256" key="1">
    <source>
        <dbReference type="SAM" id="MobiDB-lite"/>
    </source>
</evidence>
<dbReference type="PANTHER" id="PTHR36933:SF1">
    <property type="entry name" value="SLL0788 PROTEIN"/>
    <property type="match status" value="1"/>
</dbReference>
<organism evidence="4 5">
    <name type="scientific">Streptomyces bathyalis</name>
    <dbReference type="NCBI Taxonomy" id="2710756"/>
    <lineage>
        <taxon>Bacteria</taxon>
        <taxon>Bacillati</taxon>
        <taxon>Actinomycetota</taxon>
        <taxon>Actinomycetes</taxon>
        <taxon>Kitasatosporales</taxon>
        <taxon>Streptomycetaceae</taxon>
        <taxon>Streptomyces</taxon>
    </lineage>
</organism>
<feature type="domain" description="DUF305" evidence="3">
    <location>
        <begin position="55"/>
        <end position="201"/>
    </location>
</feature>
<evidence type="ECO:0000256" key="2">
    <source>
        <dbReference type="SAM" id="SignalP"/>
    </source>
</evidence>
<dbReference type="Proteomes" id="UP000595046">
    <property type="component" value="Chromosome"/>
</dbReference>
<dbReference type="Gene3D" id="1.20.1260.10">
    <property type="match status" value="1"/>
</dbReference>
<dbReference type="EMBL" id="CP048882">
    <property type="protein sequence ID" value="QPP05329.1"/>
    <property type="molecule type" value="Genomic_DNA"/>
</dbReference>
<feature type="chain" id="PRO_5033008737" evidence="2">
    <location>
        <begin position="22"/>
        <end position="203"/>
    </location>
</feature>
<dbReference type="PANTHER" id="PTHR36933">
    <property type="entry name" value="SLL0788 PROTEIN"/>
    <property type="match status" value="1"/>
</dbReference>
<evidence type="ECO:0000313" key="4">
    <source>
        <dbReference type="EMBL" id="QPP05329.1"/>
    </source>
</evidence>
<evidence type="ECO:0000259" key="3">
    <source>
        <dbReference type="Pfam" id="PF03713"/>
    </source>
</evidence>
<reference evidence="5" key="1">
    <citation type="submission" date="2020-02" db="EMBL/GenBank/DDBJ databases">
        <title>Streptomyces sp. ASO4wet.</title>
        <authorList>
            <person name="Risdian C."/>
            <person name="Landwehr W."/>
            <person name="Schupp P."/>
            <person name="Wink J."/>
        </authorList>
    </citation>
    <scope>NUCLEOTIDE SEQUENCE [LARGE SCALE GENOMIC DNA]</scope>
    <source>
        <strain evidence="5">ASO4wet</strain>
    </source>
</reference>
<sequence length="203" mass="21717">MTAHRSFFRAATAVAATTVAAAVLTACGGNDDSAGGHGGHKSSAPASKGNHNSADVSFATGMIPHHRQAVEMAELADSRASSAEVKSLSKDIEKAQGPEIKKMSGWLKSWDQKVPEEMPGMDHSEHGMPGMMKPEDMDKLKKSSGKKFDDAFLKMMVEHHEGAVMMAATEKSDGKYKPAKDMAQDITTSQTAEIKQMNKLLGK</sequence>